<name>H0HNF4_9HYPH</name>
<dbReference type="Proteomes" id="UP000003250">
    <property type="component" value="Unassembled WGS sequence"/>
</dbReference>
<organism evidence="2 3">
    <name type="scientific">Mesorhizobium alhagi CCNWXJ12-2</name>
    <dbReference type="NCBI Taxonomy" id="1107882"/>
    <lineage>
        <taxon>Bacteria</taxon>
        <taxon>Pseudomonadati</taxon>
        <taxon>Pseudomonadota</taxon>
        <taxon>Alphaproteobacteria</taxon>
        <taxon>Hyphomicrobiales</taxon>
        <taxon>Phyllobacteriaceae</taxon>
        <taxon>Allomesorhizobium</taxon>
    </lineage>
</organism>
<evidence type="ECO:0000313" key="2">
    <source>
        <dbReference type="EMBL" id="EHK57726.1"/>
    </source>
</evidence>
<dbReference type="PATRIC" id="fig|1107882.3.peg.1636"/>
<feature type="domain" description="DUF7694" evidence="1">
    <location>
        <begin position="66"/>
        <end position="126"/>
    </location>
</feature>
<proteinExistence type="predicted"/>
<gene>
    <name evidence="2" type="ORF">MAXJ12_08384</name>
</gene>
<dbReference type="EMBL" id="AHAM01000057">
    <property type="protein sequence ID" value="EHK57726.1"/>
    <property type="molecule type" value="Genomic_DNA"/>
</dbReference>
<keyword evidence="3" id="KW-1185">Reference proteome</keyword>
<dbReference type="OrthoDB" id="2087742at2"/>
<sequence length="139" mass="16207">MQDILMRYSRQERRQILKDEQRARSTGKWGPWEVVPVTPDMMGGRGWTREITRAHRNGVFCVLERQLPSGVVHLAVTSASQQRPTWWEMQRIKNELGSETATAVEVYPPQSEVVDGADMFHIWLLPKPLSFSLYWKPRD</sequence>
<dbReference type="InterPro" id="IPR056111">
    <property type="entry name" value="DUF7694"/>
</dbReference>
<evidence type="ECO:0000313" key="3">
    <source>
        <dbReference type="Proteomes" id="UP000003250"/>
    </source>
</evidence>
<reference evidence="2 3" key="1">
    <citation type="journal article" date="2012" name="J. Bacteriol.">
        <title>Draft Genome Sequence of Mesorhizobium alhagi CCNWXJ12-2T, a Novel Salt-Resistant Species Isolated from the Desert of Northwestern China.</title>
        <authorList>
            <person name="Zhou M."/>
            <person name="Chen W."/>
            <person name="Chen H."/>
            <person name="Wei G."/>
        </authorList>
    </citation>
    <scope>NUCLEOTIDE SEQUENCE [LARGE SCALE GENOMIC DNA]</scope>
    <source>
        <strain evidence="2 3">CCNWXJ12-2</strain>
    </source>
</reference>
<dbReference type="Pfam" id="PF24746">
    <property type="entry name" value="DUF7694"/>
    <property type="match status" value="1"/>
</dbReference>
<dbReference type="AlphaFoldDB" id="H0HNF4"/>
<protein>
    <recommendedName>
        <fullName evidence="1">DUF7694 domain-containing protein</fullName>
    </recommendedName>
</protein>
<accession>H0HNF4</accession>
<evidence type="ECO:0000259" key="1">
    <source>
        <dbReference type="Pfam" id="PF24746"/>
    </source>
</evidence>